<dbReference type="EnsemblMetazoa" id="tetur09g02060.1">
    <property type="protein sequence ID" value="tetur09g02060.1"/>
    <property type="gene ID" value="tetur09g02060"/>
</dbReference>
<dbReference type="HOGENOM" id="CLU_3351671_0_0_1"/>
<accession>T1KD88</accession>
<sequence length="37" mass="4603">MLLHIFLKILIKKLKINFHYKFEFCSKKDLDSIRSQY</sequence>
<dbReference type="Proteomes" id="UP000015104">
    <property type="component" value="Unassembled WGS sequence"/>
</dbReference>
<evidence type="ECO:0000313" key="2">
    <source>
        <dbReference type="Proteomes" id="UP000015104"/>
    </source>
</evidence>
<name>T1KD88_TETUR</name>
<proteinExistence type="predicted"/>
<keyword evidence="2" id="KW-1185">Reference proteome</keyword>
<reference evidence="2" key="1">
    <citation type="submission" date="2011-08" db="EMBL/GenBank/DDBJ databases">
        <authorList>
            <person name="Rombauts S."/>
        </authorList>
    </citation>
    <scope>NUCLEOTIDE SEQUENCE</scope>
    <source>
        <strain evidence="2">London</strain>
    </source>
</reference>
<organism evidence="1 2">
    <name type="scientific">Tetranychus urticae</name>
    <name type="common">Two-spotted spider mite</name>
    <dbReference type="NCBI Taxonomy" id="32264"/>
    <lineage>
        <taxon>Eukaryota</taxon>
        <taxon>Metazoa</taxon>
        <taxon>Ecdysozoa</taxon>
        <taxon>Arthropoda</taxon>
        <taxon>Chelicerata</taxon>
        <taxon>Arachnida</taxon>
        <taxon>Acari</taxon>
        <taxon>Acariformes</taxon>
        <taxon>Trombidiformes</taxon>
        <taxon>Prostigmata</taxon>
        <taxon>Eleutherengona</taxon>
        <taxon>Raphignathae</taxon>
        <taxon>Tetranychoidea</taxon>
        <taxon>Tetranychidae</taxon>
        <taxon>Tetranychus</taxon>
    </lineage>
</organism>
<reference evidence="1" key="2">
    <citation type="submission" date="2015-06" db="UniProtKB">
        <authorList>
            <consortium name="EnsemblMetazoa"/>
        </authorList>
    </citation>
    <scope>IDENTIFICATION</scope>
</reference>
<evidence type="ECO:0000313" key="1">
    <source>
        <dbReference type="EnsemblMetazoa" id="tetur09g02060.1"/>
    </source>
</evidence>
<protein>
    <submittedName>
        <fullName evidence="1">Uncharacterized protein</fullName>
    </submittedName>
</protein>
<dbReference type="EMBL" id="CAEY01002010">
    <property type="status" value="NOT_ANNOTATED_CDS"/>
    <property type="molecule type" value="Genomic_DNA"/>
</dbReference>
<dbReference type="AlphaFoldDB" id="T1KD88"/>